<proteinExistence type="predicted"/>
<dbReference type="STRING" id="886293.Sinac_2296"/>
<dbReference type="PANTHER" id="PTHR35303:SF5">
    <property type="entry name" value="OS02G0197800 PROTEIN"/>
    <property type="match status" value="1"/>
</dbReference>
<dbReference type="OrthoDB" id="9794178at2"/>
<dbReference type="InterPro" id="IPR010376">
    <property type="entry name" value="GBBH-like_N"/>
</dbReference>
<protein>
    <recommendedName>
        <fullName evidence="3">Gamma-butyrobetaine hydroxylase-like N-terminal domain-containing protein</fullName>
    </recommendedName>
</protein>
<dbReference type="PANTHER" id="PTHR35303">
    <property type="entry name" value="OS02G0197800 PROTEIN"/>
    <property type="match status" value="1"/>
</dbReference>
<dbReference type="Gene3D" id="3.30.2020.30">
    <property type="match status" value="1"/>
</dbReference>
<sequence length="102" mass="11553">MSDAPANIRALQSEQILELTWENQAAVRIPYKHLRGECPCASCRNEWTGELILDPSTIRPDLKLEGMEPIGNYAIRLGWNDGHSSGLYTWETLERLALPFRG</sequence>
<evidence type="ECO:0000259" key="3">
    <source>
        <dbReference type="Pfam" id="PF06155"/>
    </source>
</evidence>
<name>L0DB53_SINAD</name>
<dbReference type="AlphaFoldDB" id="L0DB53"/>
<gene>
    <name evidence="4" type="ordered locus">Sinac_2296</name>
</gene>
<dbReference type="GO" id="GO:0046872">
    <property type="term" value="F:metal ion binding"/>
    <property type="evidence" value="ECO:0007669"/>
    <property type="project" value="UniProtKB-KW"/>
</dbReference>
<dbReference type="Pfam" id="PF06155">
    <property type="entry name" value="GBBH-like_N"/>
    <property type="match status" value="1"/>
</dbReference>
<dbReference type="KEGG" id="saci:Sinac_2296"/>
<keyword evidence="5" id="KW-1185">Reference proteome</keyword>
<evidence type="ECO:0000256" key="1">
    <source>
        <dbReference type="ARBA" id="ARBA00022723"/>
    </source>
</evidence>
<dbReference type="HOGENOM" id="CLU_117841_2_1_0"/>
<keyword evidence="1" id="KW-0479">Metal-binding</keyword>
<evidence type="ECO:0000313" key="5">
    <source>
        <dbReference type="Proteomes" id="UP000010798"/>
    </source>
</evidence>
<organism evidence="4 5">
    <name type="scientific">Singulisphaera acidiphila (strain ATCC BAA-1392 / DSM 18658 / VKM B-2454 / MOB10)</name>
    <dbReference type="NCBI Taxonomy" id="886293"/>
    <lineage>
        <taxon>Bacteria</taxon>
        <taxon>Pseudomonadati</taxon>
        <taxon>Planctomycetota</taxon>
        <taxon>Planctomycetia</taxon>
        <taxon>Isosphaerales</taxon>
        <taxon>Isosphaeraceae</taxon>
        <taxon>Singulisphaera</taxon>
    </lineage>
</organism>
<dbReference type="eggNOG" id="COG3536">
    <property type="taxonomic scope" value="Bacteria"/>
</dbReference>
<evidence type="ECO:0000256" key="2">
    <source>
        <dbReference type="ARBA" id="ARBA00023004"/>
    </source>
</evidence>
<reference evidence="4 5" key="1">
    <citation type="submission" date="2012-02" db="EMBL/GenBank/DDBJ databases">
        <title>Complete sequence of chromosome of Singulisphaera acidiphila DSM 18658.</title>
        <authorList>
            <consortium name="US DOE Joint Genome Institute (JGI-PGF)"/>
            <person name="Lucas S."/>
            <person name="Copeland A."/>
            <person name="Lapidus A."/>
            <person name="Glavina del Rio T."/>
            <person name="Dalin E."/>
            <person name="Tice H."/>
            <person name="Bruce D."/>
            <person name="Goodwin L."/>
            <person name="Pitluck S."/>
            <person name="Peters L."/>
            <person name="Ovchinnikova G."/>
            <person name="Chertkov O."/>
            <person name="Kyrpides N."/>
            <person name="Mavromatis K."/>
            <person name="Ivanova N."/>
            <person name="Brettin T."/>
            <person name="Detter J.C."/>
            <person name="Han C."/>
            <person name="Larimer F."/>
            <person name="Land M."/>
            <person name="Hauser L."/>
            <person name="Markowitz V."/>
            <person name="Cheng J.-F."/>
            <person name="Hugenholtz P."/>
            <person name="Woyke T."/>
            <person name="Wu D."/>
            <person name="Tindall B."/>
            <person name="Pomrenke H."/>
            <person name="Brambilla E."/>
            <person name="Klenk H.-P."/>
            <person name="Eisen J.A."/>
        </authorList>
    </citation>
    <scope>NUCLEOTIDE SEQUENCE [LARGE SCALE GENOMIC DNA]</scope>
    <source>
        <strain evidence="5">ATCC BAA-1392 / DSM 18658 / VKM B-2454 / MOB10</strain>
    </source>
</reference>
<accession>L0DB53</accession>
<dbReference type="InterPro" id="IPR038492">
    <property type="entry name" value="GBBH-like_N_sf"/>
</dbReference>
<keyword evidence="2" id="KW-0408">Iron</keyword>
<evidence type="ECO:0000313" key="4">
    <source>
        <dbReference type="EMBL" id="AGA26614.1"/>
    </source>
</evidence>
<feature type="domain" description="Gamma-butyrobetaine hydroxylase-like N-terminal" evidence="3">
    <location>
        <begin position="9"/>
        <end position="93"/>
    </location>
</feature>
<dbReference type="Proteomes" id="UP000010798">
    <property type="component" value="Chromosome"/>
</dbReference>
<dbReference type="EMBL" id="CP003364">
    <property type="protein sequence ID" value="AGA26614.1"/>
    <property type="molecule type" value="Genomic_DNA"/>
</dbReference>
<dbReference type="RefSeq" id="WP_015245770.1">
    <property type="nucleotide sequence ID" value="NC_019892.1"/>
</dbReference>